<evidence type="ECO:0000313" key="3">
    <source>
        <dbReference type="Proteomes" id="UP001218188"/>
    </source>
</evidence>
<evidence type="ECO:0000313" key="2">
    <source>
        <dbReference type="EMBL" id="KAJ7017352.1"/>
    </source>
</evidence>
<dbReference type="EMBL" id="JARJCM010000415">
    <property type="protein sequence ID" value="KAJ7017352.1"/>
    <property type="molecule type" value="Genomic_DNA"/>
</dbReference>
<gene>
    <name evidence="2" type="ORF">C8F04DRAFT_1336891</name>
</gene>
<proteinExistence type="predicted"/>
<dbReference type="Proteomes" id="UP001218188">
    <property type="component" value="Unassembled WGS sequence"/>
</dbReference>
<evidence type="ECO:0008006" key="4">
    <source>
        <dbReference type="Google" id="ProtNLM"/>
    </source>
</evidence>
<dbReference type="PANTHER" id="PTHR46929:SF3">
    <property type="entry name" value="MYB_SANT-LIKE DOMAIN-CONTAINING PROTEIN"/>
    <property type="match status" value="1"/>
</dbReference>
<feature type="region of interest" description="Disordered" evidence="1">
    <location>
        <begin position="302"/>
        <end position="327"/>
    </location>
</feature>
<accession>A0AAD6S1U0</accession>
<feature type="region of interest" description="Disordered" evidence="1">
    <location>
        <begin position="1"/>
        <end position="29"/>
    </location>
</feature>
<feature type="compositionally biased region" description="Low complexity" evidence="1">
    <location>
        <begin position="302"/>
        <end position="325"/>
    </location>
</feature>
<feature type="compositionally biased region" description="Low complexity" evidence="1">
    <location>
        <begin position="173"/>
        <end position="187"/>
    </location>
</feature>
<sequence length="401" mass="43272">MPPHQINPPGSVSQPLPTPQSSLPSESDAHWTEADEKALIEHLIDNLDKAGDGKNFKKPVFTSAAAALNLIRTEGGPKTFRACQNKYSLVLMAFQLRKFQGFVDVIMGISGWHWDPKKGVNVTEAMEGSWDAWVAKNKLASRFRNKGWPHYDRLALLMPEKATGGNVFRAGMSSNASPGPASPSLAPESPPWDPVLLEQDFGNDGDMGNTGDRGDREEDGDGDGDVGQNNGEDTDVFASSSSPAPSASANKRAASTQSAGHRKKPRLSAGAQGLADLAESSKQSNEIFGDLRDFLTSTASAPASTSAAAPGGATPAPTTTFSTSPQRHSNAILRAQEEAWMPRDEQRALIRILRDSKMAVEYMSLLTEDMRIPWILEELTRVGITIFHPKYSDLSVLGLDF</sequence>
<feature type="region of interest" description="Disordered" evidence="1">
    <location>
        <begin position="168"/>
        <end position="278"/>
    </location>
</feature>
<dbReference type="PANTHER" id="PTHR46929">
    <property type="entry name" value="EXPRESSED PROTEIN"/>
    <property type="match status" value="1"/>
</dbReference>
<keyword evidence="3" id="KW-1185">Reference proteome</keyword>
<name>A0AAD6S1U0_9AGAR</name>
<organism evidence="2 3">
    <name type="scientific">Mycena alexandri</name>
    <dbReference type="NCBI Taxonomy" id="1745969"/>
    <lineage>
        <taxon>Eukaryota</taxon>
        <taxon>Fungi</taxon>
        <taxon>Dikarya</taxon>
        <taxon>Basidiomycota</taxon>
        <taxon>Agaricomycotina</taxon>
        <taxon>Agaricomycetes</taxon>
        <taxon>Agaricomycetidae</taxon>
        <taxon>Agaricales</taxon>
        <taxon>Marasmiineae</taxon>
        <taxon>Mycenaceae</taxon>
        <taxon>Mycena</taxon>
    </lineage>
</organism>
<feature type="compositionally biased region" description="Low complexity" evidence="1">
    <location>
        <begin position="238"/>
        <end position="255"/>
    </location>
</feature>
<dbReference type="AlphaFoldDB" id="A0AAD6S1U0"/>
<protein>
    <recommendedName>
        <fullName evidence="4">Myb/SANT-like domain-containing protein</fullName>
    </recommendedName>
</protein>
<feature type="compositionally biased region" description="Low complexity" evidence="1">
    <location>
        <begin position="11"/>
        <end position="26"/>
    </location>
</feature>
<comment type="caution">
    <text evidence="2">The sequence shown here is derived from an EMBL/GenBank/DDBJ whole genome shotgun (WGS) entry which is preliminary data.</text>
</comment>
<reference evidence="2" key="1">
    <citation type="submission" date="2023-03" db="EMBL/GenBank/DDBJ databases">
        <title>Massive genome expansion in bonnet fungi (Mycena s.s.) driven by repeated elements and novel gene families across ecological guilds.</title>
        <authorList>
            <consortium name="Lawrence Berkeley National Laboratory"/>
            <person name="Harder C.B."/>
            <person name="Miyauchi S."/>
            <person name="Viragh M."/>
            <person name="Kuo A."/>
            <person name="Thoen E."/>
            <person name="Andreopoulos B."/>
            <person name="Lu D."/>
            <person name="Skrede I."/>
            <person name="Drula E."/>
            <person name="Henrissat B."/>
            <person name="Morin E."/>
            <person name="Kohler A."/>
            <person name="Barry K."/>
            <person name="LaButti K."/>
            <person name="Morin E."/>
            <person name="Salamov A."/>
            <person name="Lipzen A."/>
            <person name="Mereny Z."/>
            <person name="Hegedus B."/>
            <person name="Baldrian P."/>
            <person name="Stursova M."/>
            <person name="Weitz H."/>
            <person name="Taylor A."/>
            <person name="Grigoriev I.V."/>
            <person name="Nagy L.G."/>
            <person name="Martin F."/>
            <person name="Kauserud H."/>
        </authorList>
    </citation>
    <scope>NUCLEOTIDE SEQUENCE</scope>
    <source>
        <strain evidence="2">CBHHK200</strain>
    </source>
</reference>
<evidence type="ECO:0000256" key="1">
    <source>
        <dbReference type="SAM" id="MobiDB-lite"/>
    </source>
</evidence>